<feature type="domain" description="DUF3955" evidence="2">
    <location>
        <begin position="2"/>
        <end position="40"/>
    </location>
</feature>
<comment type="caution">
    <text evidence="3">The sequence shown here is derived from an EMBL/GenBank/DDBJ whole genome shotgun (WGS) entry which is preliminary data.</text>
</comment>
<sequence length="50" mass="5635">MFNVIGSEVKRDGTLVEPFYFIPLAYLFTFTGIVAILCVALFSVFRKKTA</sequence>
<accession>A0A0G8BVM3</accession>
<evidence type="ECO:0000313" key="4">
    <source>
        <dbReference type="Proteomes" id="UP000035350"/>
    </source>
</evidence>
<dbReference type="EMBL" id="LCYN01000032">
    <property type="protein sequence ID" value="KKZ91627.1"/>
    <property type="molecule type" value="Genomic_DNA"/>
</dbReference>
<name>A0A0G8BVM3_9BACI</name>
<organism evidence="3 4">
    <name type="scientific">Bacillus wiedmannii</name>
    <dbReference type="NCBI Taxonomy" id="1890302"/>
    <lineage>
        <taxon>Bacteria</taxon>
        <taxon>Bacillati</taxon>
        <taxon>Bacillota</taxon>
        <taxon>Bacilli</taxon>
        <taxon>Bacillales</taxon>
        <taxon>Bacillaceae</taxon>
        <taxon>Bacillus</taxon>
        <taxon>Bacillus cereus group</taxon>
    </lineage>
</organism>
<evidence type="ECO:0000259" key="2">
    <source>
        <dbReference type="Pfam" id="PF13127"/>
    </source>
</evidence>
<gene>
    <name evidence="3" type="ORF">B4147_5439</name>
</gene>
<dbReference type="AlphaFoldDB" id="A0A0G8BVM3"/>
<keyword evidence="1" id="KW-0812">Transmembrane</keyword>
<evidence type="ECO:0000313" key="3">
    <source>
        <dbReference type="EMBL" id="KKZ91627.1"/>
    </source>
</evidence>
<reference evidence="3 4" key="1">
    <citation type="journal article" date="2015" name="Genome Announc.">
        <title>Next-Generation Whole-Genome Sequencing of Eight Strains of Bacillus cereus, Isolated from Food.</title>
        <authorList>
            <person name="Krawczyk A.O."/>
            <person name="de Jong A."/>
            <person name="Eijlander R.T."/>
            <person name="Berendsen E.M."/>
            <person name="Holsappel S."/>
            <person name="Wells-Bennik M.H."/>
            <person name="Kuipers O.P."/>
        </authorList>
    </citation>
    <scope>NUCLEOTIDE SEQUENCE [LARGE SCALE GENOMIC DNA]</scope>
    <source>
        <strain evidence="3 4">B4147</strain>
    </source>
</reference>
<evidence type="ECO:0000256" key="1">
    <source>
        <dbReference type="SAM" id="Phobius"/>
    </source>
</evidence>
<dbReference type="PATRIC" id="fig|1396.433.peg.5771"/>
<dbReference type="InterPro" id="IPR025016">
    <property type="entry name" value="DUF3955"/>
</dbReference>
<keyword evidence="1" id="KW-0472">Membrane</keyword>
<feature type="transmembrane region" description="Helical" evidence="1">
    <location>
        <begin position="20"/>
        <end position="45"/>
    </location>
</feature>
<reference evidence="4" key="2">
    <citation type="submission" date="2015-04" db="EMBL/GenBank/DDBJ databases">
        <title>Draft Genome Sequences of Eight Spore-Forming Food Isolates of Bacillus cereus Genome sequencing.</title>
        <authorList>
            <person name="Krawcyk A.O."/>
            <person name="de Jong A."/>
            <person name="Eijlander R.T."/>
            <person name="Berendsen E.M."/>
            <person name="Holsappel S."/>
            <person name="Wells-Bennik M."/>
            <person name="Kuipers O.P."/>
        </authorList>
    </citation>
    <scope>NUCLEOTIDE SEQUENCE [LARGE SCALE GENOMIC DNA]</scope>
    <source>
        <strain evidence="4">B4147</strain>
    </source>
</reference>
<dbReference type="Proteomes" id="UP000035350">
    <property type="component" value="Unassembled WGS sequence"/>
</dbReference>
<dbReference type="Pfam" id="PF13127">
    <property type="entry name" value="DUF3955"/>
    <property type="match status" value="1"/>
</dbReference>
<keyword evidence="1" id="KW-1133">Transmembrane helix</keyword>
<proteinExistence type="predicted"/>
<protein>
    <recommendedName>
        <fullName evidence="2">DUF3955 domain-containing protein</fullName>
    </recommendedName>
</protein>